<dbReference type="EMBL" id="CP003167">
    <property type="protein sequence ID" value="AGB02073.1"/>
    <property type="molecule type" value="Genomic_DNA"/>
</dbReference>
<dbReference type="InterPro" id="IPR004942">
    <property type="entry name" value="Roadblock/LAMTOR2_dom"/>
</dbReference>
<dbReference type="AlphaFoldDB" id="L0HFI0"/>
<name>L0HFI0_METFS</name>
<reference evidence="2 3" key="2">
    <citation type="journal article" date="2014" name="Genome Announc.">
        <title>Complete Genome Sequence of Methanoregula formicica SMSPT, a Mesophilic Hydrogenotrophic Methanogen Isolated from a Methanogenic Upflow Anaerobic Sludge Blanket Reactor.</title>
        <authorList>
            <person name="Yamamoto K."/>
            <person name="Tamaki H."/>
            <person name="Cadillo-Quiroz H."/>
            <person name="Imachi H."/>
            <person name="Kyrpides N."/>
            <person name="Woyke T."/>
            <person name="Goodwin L."/>
            <person name="Zinder S.H."/>
            <person name="Kamagata Y."/>
            <person name="Liu W.T."/>
        </authorList>
    </citation>
    <scope>NUCLEOTIDE SEQUENCE [LARGE SCALE GENOMIC DNA]</scope>
    <source>
        <strain evidence="3">DSM 22288 / NBRC 105244 / SMSP</strain>
    </source>
</reference>
<gene>
    <name evidence="2" type="ordered locus">Metfor_1022</name>
</gene>
<sequence>MLKEKISAFIETIRSINGVAACALVSRDGIIAGKHFDRDLNEPWFGALSATILASAESVGSIIKMKSMESITIRATDATIVVIGAGENFLIAVILTSSADPDAIHAALLPIAKKIGEAM</sequence>
<dbReference type="GeneID" id="14310335"/>
<evidence type="ECO:0000259" key="1">
    <source>
        <dbReference type="SMART" id="SM00960"/>
    </source>
</evidence>
<proteinExistence type="predicted"/>
<reference evidence="3" key="1">
    <citation type="submission" date="2011-12" db="EMBL/GenBank/DDBJ databases">
        <title>Complete sequence of Methanoregula formicicum SMSP.</title>
        <authorList>
            <person name="Lucas S."/>
            <person name="Han J."/>
            <person name="Lapidus A."/>
            <person name="Cheng J.-F."/>
            <person name="Goodwin L."/>
            <person name="Pitluck S."/>
            <person name="Peters L."/>
            <person name="Ovchinnikova G."/>
            <person name="Teshima H."/>
            <person name="Detter J.C."/>
            <person name="Han C."/>
            <person name="Tapia R."/>
            <person name="Land M."/>
            <person name="Hauser L."/>
            <person name="Kyrpides N."/>
            <person name="Ivanova N."/>
            <person name="Pagani I."/>
            <person name="Imachi H."/>
            <person name="Tamaki H."/>
            <person name="Sekiguchi Y."/>
            <person name="Kamagata Y."/>
            <person name="Cadillo-Quiroz H."/>
            <person name="Zinder S."/>
            <person name="Liu W.-T."/>
            <person name="Woyke T."/>
        </authorList>
    </citation>
    <scope>NUCLEOTIDE SEQUENCE [LARGE SCALE GENOMIC DNA]</scope>
    <source>
        <strain evidence="3">DSM 22288 / NBRC 105244 / SMSP</strain>
    </source>
</reference>
<dbReference type="KEGG" id="mfo:Metfor_1022"/>
<dbReference type="RefSeq" id="WP_015285037.1">
    <property type="nucleotide sequence ID" value="NC_019943.1"/>
</dbReference>
<organism evidence="2 3">
    <name type="scientific">Methanoregula formicica (strain DSM 22288 / NBRC 105244 / SMSP)</name>
    <dbReference type="NCBI Taxonomy" id="593750"/>
    <lineage>
        <taxon>Archaea</taxon>
        <taxon>Methanobacteriati</taxon>
        <taxon>Methanobacteriota</taxon>
        <taxon>Stenosarchaea group</taxon>
        <taxon>Methanomicrobia</taxon>
        <taxon>Methanomicrobiales</taxon>
        <taxon>Methanoregulaceae</taxon>
        <taxon>Methanoregula</taxon>
    </lineage>
</organism>
<keyword evidence="3" id="KW-1185">Reference proteome</keyword>
<dbReference type="InParanoid" id="L0HFI0"/>
<dbReference type="SUPFAM" id="SSF103196">
    <property type="entry name" value="Roadblock/LC7 domain"/>
    <property type="match status" value="1"/>
</dbReference>
<dbReference type="Proteomes" id="UP000010824">
    <property type="component" value="Chromosome"/>
</dbReference>
<accession>L0HFI0</accession>
<dbReference type="STRING" id="593750.Metfor_1022"/>
<protein>
    <recommendedName>
        <fullName evidence="1">Roadblock/LAMTOR2 domain-containing protein</fullName>
    </recommendedName>
</protein>
<evidence type="ECO:0000313" key="3">
    <source>
        <dbReference type="Proteomes" id="UP000010824"/>
    </source>
</evidence>
<dbReference type="SMART" id="SM00960">
    <property type="entry name" value="Robl_LC7"/>
    <property type="match status" value="1"/>
</dbReference>
<dbReference type="HOGENOM" id="CLU_118613_3_0_2"/>
<dbReference type="Gene3D" id="3.30.450.30">
    <property type="entry name" value="Dynein light chain 2a, cytoplasmic"/>
    <property type="match status" value="1"/>
</dbReference>
<dbReference type="eggNOG" id="arCOG02603">
    <property type="taxonomic scope" value="Archaea"/>
</dbReference>
<feature type="domain" description="Roadblock/LAMTOR2" evidence="1">
    <location>
        <begin position="6"/>
        <end position="95"/>
    </location>
</feature>
<dbReference type="OrthoDB" id="111680at2157"/>
<evidence type="ECO:0000313" key="2">
    <source>
        <dbReference type="EMBL" id="AGB02073.1"/>
    </source>
</evidence>
<dbReference type="Pfam" id="PF03259">
    <property type="entry name" value="Robl_LC7"/>
    <property type="match status" value="1"/>
</dbReference>